<evidence type="ECO:0000256" key="1">
    <source>
        <dbReference type="ARBA" id="ARBA00022679"/>
    </source>
</evidence>
<evidence type="ECO:0000256" key="2">
    <source>
        <dbReference type="ARBA" id="ARBA00023315"/>
    </source>
</evidence>
<dbReference type="EMBL" id="JTEO01000004">
    <property type="protein sequence ID" value="MCQ6962594.1"/>
    <property type="molecule type" value="Genomic_DNA"/>
</dbReference>
<organism evidence="4 5">
    <name type="scientific">Methanolobus chelungpuianus</name>
    <dbReference type="NCBI Taxonomy" id="502115"/>
    <lineage>
        <taxon>Archaea</taxon>
        <taxon>Methanobacteriati</taxon>
        <taxon>Methanobacteriota</taxon>
        <taxon>Stenosarchaea group</taxon>
        <taxon>Methanomicrobia</taxon>
        <taxon>Methanosarcinales</taxon>
        <taxon>Methanosarcinaceae</taxon>
        <taxon>Methanolobus</taxon>
    </lineage>
</organism>
<keyword evidence="5" id="KW-1185">Reference proteome</keyword>
<dbReference type="Pfam" id="PF13508">
    <property type="entry name" value="Acetyltransf_7"/>
    <property type="match status" value="1"/>
</dbReference>
<gene>
    <name evidence="4" type="ORF">PV02_05520</name>
</gene>
<dbReference type="GO" id="GO:0016747">
    <property type="term" value="F:acyltransferase activity, transferring groups other than amino-acyl groups"/>
    <property type="evidence" value="ECO:0007669"/>
    <property type="project" value="InterPro"/>
</dbReference>
<dbReference type="RefSeq" id="WP_256622393.1">
    <property type="nucleotide sequence ID" value="NZ_JTEO01000004.1"/>
</dbReference>
<dbReference type="Proteomes" id="UP001206983">
    <property type="component" value="Unassembled WGS sequence"/>
</dbReference>
<sequence>MEPDVRIREALPEDRDSIQVLMSTYFLDIEGVKIEDFAVALTGTKIVGAGAIVNGRFPEVHSIAVHPNYRGKGIGSSLVRYLLIRIKGRSDVVSCVYARTTSPRFFEKLGFMEIEPTAKARLWEDCAGCDRLNTCRQSVMCLKLG</sequence>
<feature type="domain" description="N-acetyltransferase" evidence="3">
    <location>
        <begin position="5"/>
        <end position="135"/>
    </location>
</feature>
<comment type="caution">
    <text evidence="4">The sequence shown here is derived from an EMBL/GenBank/DDBJ whole genome shotgun (WGS) entry which is preliminary data.</text>
</comment>
<dbReference type="AlphaFoldDB" id="A0AAE3HAK4"/>
<dbReference type="Gene3D" id="3.40.630.30">
    <property type="match status" value="1"/>
</dbReference>
<reference evidence="4 5" key="1">
    <citation type="journal article" date="2011" name="Appl. Environ. Microbiol.">
        <title>Methanogenic archaea isolated from Taiwan's Chelungpu fault.</title>
        <authorList>
            <person name="Wu S.Y."/>
            <person name="Lai M.C."/>
        </authorList>
    </citation>
    <scope>NUCLEOTIDE SEQUENCE [LARGE SCALE GENOMIC DNA]</scope>
    <source>
        <strain evidence="4 5">St545Mb</strain>
    </source>
</reference>
<protein>
    <recommendedName>
        <fullName evidence="3">N-acetyltransferase domain-containing protein</fullName>
    </recommendedName>
</protein>
<keyword evidence="2" id="KW-0012">Acyltransferase</keyword>
<dbReference type="InterPro" id="IPR000182">
    <property type="entry name" value="GNAT_dom"/>
</dbReference>
<proteinExistence type="predicted"/>
<dbReference type="CDD" id="cd04301">
    <property type="entry name" value="NAT_SF"/>
    <property type="match status" value="1"/>
</dbReference>
<evidence type="ECO:0000313" key="5">
    <source>
        <dbReference type="Proteomes" id="UP001206983"/>
    </source>
</evidence>
<dbReference type="SUPFAM" id="SSF55729">
    <property type="entry name" value="Acyl-CoA N-acyltransferases (Nat)"/>
    <property type="match status" value="1"/>
</dbReference>
<dbReference type="InterPro" id="IPR016181">
    <property type="entry name" value="Acyl_CoA_acyltransferase"/>
</dbReference>
<dbReference type="PROSITE" id="PS51186">
    <property type="entry name" value="GNAT"/>
    <property type="match status" value="1"/>
</dbReference>
<dbReference type="InterPro" id="IPR050680">
    <property type="entry name" value="YpeA/RimI_acetyltransf"/>
</dbReference>
<dbReference type="PANTHER" id="PTHR43420">
    <property type="entry name" value="ACETYLTRANSFERASE"/>
    <property type="match status" value="1"/>
</dbReference>
<evidence type="ECO:0000313" key="4">
    <source>
        <dbReference type="EMBL" id="MCQ6962594.1"/>
    </source>
</evidence>
<keyword evidence="1" id="KW-0808">Transferase</keyword>
<evidence type="ECO:0000259" key="3">
    <source>
        <dbReference type="PROSITE" id="PS51186"/>
    </source>
</evidence>
<name>A0AAE3HAK4_9EURY</name>
<accession>A0AAE3HAK4</accession>